<feature type="transmembrane region" description="Helical" evidence="1">
    <location>
        <begin position="7"/>
        <end position="27"/>
    </location>
</feature>
<feature type="transmembrane region" description="Helical" evidence="1">
    <location>
        <begin position="33"/>
        <end position="53"/>
    </location>
</feature>
<keyword evidence="1" id="KW-0812">Transmembrane</keyword>
<feature type="transmembrane region" description="Helical" evidence="1">
    <location>
        <begin position="102"/>
        <end position="121"/>
    </location>
</feature>
<dbReference type="AlphaFoldDB" id="A0A8E2LC36"/>
<dbReference type="EMBL" id="MTLA01000454">
    <property type="protein sequence ID" value="OOP65783.1"/>
    <property type="molecule type" value="Genomic_DNA"/>
</dbReference>
<gene>
    <name evidence="2" type="ORF">BWZ43_24395</name>
</gene>
<proteinExistence type="predicted"/>
<sequence>MHYSRIPFFILGMLFLMMAGFLILASIKANTAPSTMIFIQLAMAIMSFCLSYLYPQFKQKDERMKLIRQKGMFASFVAMLIYLIVFNMGTQFDFIILTANEMLHLLSALLISTLFISFVIYSKIY</sequence>
<keyword evidence="1" id="KW-0472">Membrane</keyword>
<evidence type="ECO:0000313" key="2">
    <source>
        <dbReference type="EMBL" id="OOP65783.1"/>
    </source>
</evidence>
<feature type="transmembrane region" description="Helical" evidence="1">
    <location>
        <begin position="73"/>
        <end position="96"/>
    </location>
</feature>
<accession>A0A8E2LC36</accession>
<reference evidence="2 3" key="1">
    <citation type="submission" date="2017-01" db="EMBL/GenBank/DDBJ databases">
        <title>Draft genome sequence of Bacillus oleronius.</title>
        <authorList>
            <person name="Allam M."/>
        </authorList>
    </citation>
    <scope>NUCLEOTIDE SEQUENCE [LARGE SCALE GENOMIC DNA]</scope>
    <source>
        <strain evidence="2 3">DSM 9356</strain>
    </source>
</reference>
<evidence type="ECO:0000313" key="3">
    <source>
        <dbReference type="Proteomes" id="UP000189761"/>
    </source>
</evidence>
<dbReference type="Proteomes" id="UP000189761">
    <property type="component" value="Unassembled WGS sequence"/>
</dbReference>
<keyword evidence="3" id="KW-1185">Reference proteome</keyword>
<keyword evidence="1" id="KW-1133">Transmembrane helix</keyword>
<dbReference type="RefSeq" id="WP_078111433.1">
    <property type="nucleotide sequence ID" value="NZ_CP065424.1"/>
</dbReference>
<comment type="caution">
    <text evidence="2">The sequence shown here is derived from an EMBL/GenBank/DDBJ whole genome shotgun (WGS) entry which is preliminary data.</text>
</comment>
<protein>
    <submittedName>
        <fullName evidence="2">Permease</fullName>
    </submittedName>
</protein>
<organism evidence="2 3">
    <name type="scientific">Heyndrickxia oleronia</name>
    <dbReference type="NCBI Taxonomy" id="38875"/>
    <lineage>
        <taxon>Bacteria</taxon>
        <taxon>Bacillati</taxon>
        <taxon>Bacillota</taxon>
        <taxon>Bacilli</taxon>
        <taxon>Bacillales</taxon>
        <taxon>Bacillaceae</taxon>
        <taxon>Heyndrickxia</taxon>
    </lineage>
</organism>
<evidence type="ECO:0000256" key="1">
    <source>
        <dbReference type="SAM" id="Phobius"/>
    </source>
</evidence>
<name>A0A8E2LC36_9BACI</name>